<protein>
    <recommendedName>
        <fullName evidence="7">N-acetyl-gamma-glutamyl-phosphate reductase</fullName>
        <shortName evidence="7">AGPR</shortName>
        <ecNumber evidence="7">1.2.1.38</ecNumber>
    </recommendedName>
    <alternativeName>
        <fullName evidence="7">N-acetyl-glutamate semialdehyde dehydrogenase</fullName>
        <shortName evidence="7">NAGSA dehydrogenase</shortName>
    </alternativeName>
</protein>
<proteinExistence type="inferred from homology"/>
<organism evidence="10 11">
    <name type="scientific">Clostridium manihotivorum</name>
    <dbReference type="NCBI Taxonomy" id="2320868"/>
    <lineage>
        <taxon>Bacteria</taxon>
        <taxon>Bacillati</taxon>
        <taxon>Bacillota</taxon>
        <taxon>Clostridia</taxon>
        <taxon>Eubacteriales</taxon>
        <taxon>Clostridiaceae</taxon>
        <taxon>Clostridium</taxon>
    </lineage>
</organism>
<dbReference type="OrthoDB" id="9801289at2"/>
<sequence length="347" mass="38084">MNKLKVGIIGATGYVGIELLRLLLTHSEVEVAAISSSSFEKMKITDVYPNLLGYTSLICESVDEVIAKSELLFLALPHGLSEEIADTALAQGKKVVDLGADFRLEDESEYEKWYGKKFLNGSLHEKSVYGLCEVNRELIKASPIIANPGCFPTSIALALIPLLKNKLIKKDMIIIDSKSGVTGAGRGLSLTSHYAESNENISPYKVGGVHRHIPEIEQSLSKAFGEEIRVVFTPHLIPVNRGILSTIYCELSEATNYDKVYETLVEAYNNEQFVNILPKGQIASIKSVTLSNNCQISVHFDERANKLILCSVIDNMIKGAAGQAIQNMNIMMGYPENKGLEFLAPAF</sequence>
<evidence type="ECO:0000256" key="8">
    <source>
        <dbReference type="PROSITE-ProRule" id="PRU10010"/>
    </source>
</evidence>
<dbReference type="SUPFAM" id="SSF55347">
    <property type="entry name" value="Glyceraldehyde-3-phosphate dehydrogenase-like, C-terminal domain"/>
    <property type="match status" value="1"/>
</dbReference>
<dbReference type="EMBL" id="CP025746">
    <property type="protein sequence ID" value="QAA31065.1"/>
    <property type="molecule type" value="Genomic_DNA"/>
</dbReference>
<feature type="active site" evidence="7 8">
    <location>
        <position position="150"/>
    </location>
</feature>
<comment type="function">
    <text evidence="7">Catalyzes the NADPH-dependent reduction of N-acetyl-5-glutamyl phosphate to yield N-acetyl-L-glutamate 5-semialdehyde.</text>
</comment>
<dbReference type="Proteomes" id="UP000286268">
    <property type="component" value="Chromosome"/>
</dbReference>
<evidence type="ECO:0000313" key="11">
    <source>
        <dbReference type="Proteomes" id="UP000286268"/>
    </source>
</evidence>
<gene>
    <name evidence="7" type="primary">argC</name>
    <name evidence="10" type="ORF">C1I91_04965</name>
</gene>
<keyword evidence="3 7" id="KW-0028">Amino-acid biosynthesis</keyword>
<dbReference type="PANTHER" id="PTHR32338:SF10">
    <property type="entry name" value="N-ACETYL-GAMMA-GLUTAMYL-PHOSPHATE REDUCTASE, CHLOROPLASTIC-RELATED"/>
    <property type="match status" value="1"/>
</dbReference>
<dbReference type="FunFam" id="3.30.360.10:FF:000014">
    <property type="entry name" value="N-acetyl-gamma-glutamyl-phosphate reductase"/>
    <property type="match status" value="1"/>
</dbReference>
<keyword evidence="11" id="KW-1185">Reference proteome</keyword>
<dbReference type="Gene3D" id="3.40.50.720">
    <property type="entry name" value="NAD(P)-binding Rossmann-like Domain"/>
    <property type="match status" value="1"/>
</dbReference>
<dbReference type="GO" id="GO:0070401">
    <property type="term" value="F:NADP+ binding"/>
    <property type="evidence" value="ECO:0007669"/>
    <property type="project" value="InterPro"/>
</dbReference>
<dbReference type="GO" id="GO:0006526">
    <property type="term" value="P:L-arginine biosynthetic process"/>
    <property type="evidence" value="ECO:0007669"/>
    <property type="project" value="UniProtKB-UniRule"/>
</dbReference>
<name>A0A410DPU4_9CLOT</name>
<dbReference type="SMART" id="SM00859">
    <property type="entry name" value="Semialdhyde_dh"/>
    <property type="match status" value="1"/>
</dbReference>
<comment type="subcellular location">
    <subcellularLocation>
        <location evidence="7">Cytoplasm</location>
    </subcellularLocation>
</comment>
<dbReference type="InterPro" id="IPR023013">
    <property type="entry name" value="AGPR_AS"/>
</dbReference>
<dbReference type="RefSeq" id="WP_128211678.1">
    <property type="nucleotide sequence ID" value="NZ_CP025746.1"/>
</dbReference>
<evidence type="ECO:0000256" key="1">
    <source>
        <dbReference type="ARBA" id="ARBA00004862"/>
    </source>
</evidence>
<dbReference type="PANTHER" id="PTHR32338">
    <property type="entry name" value="N-ACETYL-GAMMA-GLUTAMYL-PHOSPHATE REDUCTASE, CHLOROPLASTIC-RELATED-RELATED"/>
    <property type="match status" value="1"/>
</dbReference>
<dbReference type="CDD" id="cd17895">
    <property type="entry name" value="AGPR_1_N"/>
    <property type="match status" value="1"/>
</dbReference>
<dbReference type="InterPro" id="IPR058924">
    <property type="entry name" value="AGPR_dimerisation_dom"/>
</dbReference>
<dbReference type="NCBIfam" id="TIGR01850">
    <property type="entry name" value="argC"/>
    <property type="match status" value="1"/>
</dbReference>
<evidence type="ECO:0000256" key="5">
    <source>
        <dbReference type="ARBA" id="ARBA00023002"/>
    </source>
</evidence>
<keyword evidence="4 7" id="KW-0521">NADP</keyword>
<dbReference type="GO" id="GO:0005737">
    <property type="term" value="C:cytoplasm"/>
    <property type="evidence" value="ECO:0007669"/>
    <property type="project" value="UniProtKB-SubCell"/>
</dbReference>
<dbReference type="CDD" id="cd23934">
    <property type="entry name" value="AGPR_1_C"/>
    <property type="match status" value="1"/>
</dbReference>
<dbReference type="KEGG" id="cmah:C1I91_04965"/>
<dbReference type="Gene3D" id="3.30.360.10">
    <property type="entry name" value="Dihydrodipicolinate Reductase, domain 2"/>
    <property type="match status" value="1"/>
</dbReference>
<keyword evidence="5 7" id="KW-0560">Oxidoreductase</keyword>
<dbReference type="InterPro" id="IPR000706">
    <property type="entry name" value="AGPR_type-1"/>
</dbReference>
<dbReference type="GO" id="GO:0003942">
    <property type="term" value="F:N-acetyl-gamma-glutamyl-phosphate reductase activity"/>
    <property type="evidence" value="ECO:0007669"/>
    <property type="project" value="UniProtKB-UniRule"/>
</dbReference>
<evidence type="ECO:0000256" key="2">
    <source>
        <dbReference type="ARBA" id="ARBA00022571"/>
    </source>
</evidence>
<dbReference type="HAMAP" id="MF_00150">
    <property type="entry name" value="ArgC_type1"/>
    <property type="match status" value="1"/>
</dbReference>
<dbReference type="PROSITE" id="PS01224">
    <property type="entry name" value="ARGC"/>
    <property type="match status" value="1"/>
</dbReference>
<evidence type="ECO:0000256" key="6">
    <source>
        <dbReference type="ARBA" id="ARBA00050557"/>
    </source>
</evidence>
<dbReference type="InterPro" id="IPR000534">
    <property type="entry name" value="Semialdehyde_DH_NAD-bd"/>
</dbReference>
<feature type="domain" description="Semialdehyde dehydrogenase NAD-binding" evidence="9">
    <location>
        <begin position="5"/>
        <end position="142"/>
    </location>
</feature>
<evidence type="ECO:0000259" key="9">
    <source>
        <dbReference type="SMART" id="SM00859"/>
    </source>
</evidence>
<comment type="pathway">
    <text evidence="1 7">Amino-acid biosynthesis; L-arginine biosynthesis; N(2)-acetyl-L-ornithine from L-glutamate: step 3/4.</text>
</comment>
<dbReference type="AlphaFoldDB" id="A0A410DPU4"/>
<dbReference type="Pfam" id="PF22698">
    <property type="entry name" value="Semialdhyde_dhC_1"/>
    <property type="match status" value="1"/>
</dbReference>
<comment type="catalytic activity">
    <reaction evidence="6 7">
        <text>N-acetyl-L-glutamate 5-semialdehyde + phosphate + NADP(+) = N-acetyl-L-glutamyl 5-phosphate + NADPH + H(+)</text>
        <dbReference type="Rhea" id="RHEA:21588"/>
        <dbReference type="ChEBI" id="CHEBI:15378"/>
        <dbReference type="ChEBI" id="CHEBI:29123"/>
        <dbReference type="ChEBI" id="CHEBI:43474"/>
        <dbReference type="ChEBI" id="CHEBI:57783"/>
        <dbReference type="ChEBI" id="CHEBI:57936"/>
        <dbReference type="ChEBI" id="CHEBI:58349"/>
        <dbReference type="EC" id="1.2.1.38"/>
    </reaction>
</comment>
<dbReference type="SUPFAM" id="SSF51735">
    <property type="entry name" value="NAD(P)-binding Rossmann-fold domains"/>
    <property type="match status" value="1"/>
</dbReference>
<keyword evidence="2 7" id="KW-0055">Arginine biosynthesis</keyword>
<evidence type="ECO:0000256" key="7">
    <source>
        <dbReference type="HAMAP-Rule" id="MF_00150"/>
    </source>
</evidence>
<evidence type="ECO:0000256" key="3">
    <source>
        <dbReference type="ARBA" id="ARBA00022605"/>
    </source>
</evidence>
<comment type="similarity">
    <text evidence="7">Belongs to the NAGSA dehydrogenase family. Type 1 subfamily.</text>
</comment>
<dbReference type="Pfam" id="PF01118">
    <property type="entry name" value="Semialdhyde_dh"/>
    <property type="match status" value="1"/>
</dbReference>
<accession>A0A410DPU4</accession>
<dbReference type="EC" id="1.2.1.38" evidence="7"/>
<dbReference type="InterPro" id="IPR050085">
    <property type="entry name" value="AGPR"/>
</dbReference>
<evidence type="ECO:0000313" key="10">
    <source>
        <dbReference type="EMBL" id="QAA31065.1"/>
    </source>
</evidence>
<reference evidence="10 11" key="1">
    <citation type="submission" date="2018-01" db="EMBL/GenBank/DDBJ databases">
        <title>Genome Sequencing and Assembly of Anaerobacter polyendosporus strain CT4.</title>
        <authorList>
            <person name="Tachaapaikoon C."/>
            <person name="Sutheeworapong S."/>
            <person name="Jenjaroenpun P."/>
            <person name="Wongsurawat T."/>
            <person name="Nookeaw I."/>
            <person name="Cheawchanlertfa P."/>
            <person name="Kosugi A."/>
            <person name="Cheevadhanarak S."/>
            <person name="Ratanakhanokchai K."/>
        </authorList>
    </citation>
    <scope>NUCLEOTIDE SEQUENCE [LARGE SCALE GENOMIC DNA]</scope>
    <source>
        <strain evidence="10 11">CT4</strain>
    </source>
</reference>
<dbReference type="InterPro" id="IPR036291">
    <property type="entry name" value="NAD(P)-bd_dom_sf"/>
</dbReference>
<evidence type="ECO:0000256" key="4">
    <source>
        <dbReference type="ARBA" id="ARBA00022857"/>
    </source>
</evidence>
<keyword evidence="7" id="KW-0963">Cytoplasm</keyword>
<dbReference type="GO" id="GO:0051287">
    <property type="term" value="F:NAD binding"/>
    <property type="evidence" value="ECO:0007669"/>
    <property type="project" value="InterPro"/>
</dbReference>
<dbReference type="UniPathway" id="UPA00068">
    <property type="reaction ID" value="UER00108"/>
</dbReference>